<evidence type="ECO:0000313" key="3">
    <source>
        <dbReference type="Proteomes" id="UP000230607"/>
    </source>
</evidence>
<dbReference type="AlphaFoldDB" id="A0A2H1FF48"/>
<dbReference type="Proteomes" id="UP000230607">
    <property type="component" value="Chromosome 1"/>
</dbReference>
<accession>A0A2H1FF48</accession>
<reference evidence="3" key="1">
    <citation type="submission" date="2017-03" db="EMBL/GenBank/DDBJ databases">
        <authorList>
            <person name="Herbold C."/>
        </authorList>
    </citation>
    <scope>NUCLEOTIDE SEQUENCE [LARGE SCALE GENOMIC DNA]</scope>
</reference>
<organism evidence="2 3">
    <name type="scientific">Candidatus Nitrosotalea okcheonensis</name>
    <dbReference type="NCBI Taxonomy" id="1903276"/>
    <lineage>
        <taxon>Archaea</taxon>
        <taxon>Nitrososphaerota</taxon>
        <taxon>Nitrososphaeria</taxon>
        <taxon>Nitrosotaleales</taxon>
        <taxon>Nitrosotaleaceae</taxon>
        <taxon>Nitrosotalea</taxon>
    </lineage>
</organism>
<keyword evidence="3" id="KW-1185">Reference proteome</keyword>
<evidence type="ECO:0000256" key="1">
    <source>
        <dbReference type="SAM" id="MobiDB-lite"/>
    </source>
</evidence>
<gene>
    <name evidence="2" type="ORF">NCS_11106</name>
</gene>
<protein>
    <submittedName>
        <fullName evidence="2">Uncharacterized protein</fullName>
    </submittedName>
</protein>
<evidence type="ECO:0000313" key="2">
    <source>
        <dbReference type="EMBL" id="SMH71299.1"/>
    </source>
</evidence>
<feature type="region of interest" description="Disordered" evidence="1">
    <location>
        <begin position="64"/>
        <end position="83"/>
    </location>
</feature>
<feature type="compositionally biased region" description="Basic and acidic residues" evidence="1">
    <location>
        <begin position="73"/>
        <end position="83"/>
    </location>
</feature>
<sequence length="83" mass="9620">MWIQFPLGPYEILGFQYSENKHRTTIFPVPKSQDERAYAPAIVFTKNAEMTSLLYSIDLLESWHKPKGGSVNESRKRDKCNTI</sequence>
<proteinExistence type="predicted"/>
<dbReference type="RefSeq" id="WP_157927294.1">
    <property type="nucleotide sequence ID" value="NZ_LT841358.1"/>
</dbReference>
<dbReference type="EMBL" id="LT841358">
    <property type="protein sequence ID" value="SMH71299.1"/>
    <property type="molecule type" value="Genomic_DNA"/>
</dbReference>
<name>A0A2H1FF48_9ARCH</name>